<reference evidence="3" key="2">
    <citation type="submission" date="2023-06" db="EMBL/GenBank/DDBJ databases">
        <authorList>
            <person name="Ma L."/>
            <person name="Liu K.-W."/>
            <person name="Li Z."/>
            <person name="Hsiao Y.-Y."/>
            <person name="Qi Y."/>
            <person name="Fu T."/>
            <person name="Tang G."/>
            <person name="Zhang D."/>
            <person name="Sun W.-H."/>
            <person name="Liu D.-K."/>
            <person name="Li Y."/>
            <person name="Chen G.-Z."/>
            <person name="Liu X.-D."/>
            <person name="Liao X.-Y."/>
            <person name="Jiang Y.-T."/>
            <person name="Yu X."/>
            <person name="Hao Y."/>
            <person name="Huang J."/>
            <person name="Zhao X.-W."/>
            <person name="Ke S."/>
            <person name="Chen Y.-Y."/>
            <person name="Wu W.-L."/>
            <person name="Hsu J.-L."/>
            <person name="Lin Y.-F."/>
            <person name="Huang M.-D."/>
            <person name="Li C.-Y."/>
            <person name="Huang L."/>
            <person name="Wang Z.-W."/>
            <person name="Zhao X."/>
            <person name="Zhong W.-Y."/>
            <person name="Peng D.-H."/>
            <person name="Ahmad S."/>
            <person name="Lan S."/>
            <person name="Zhang J.-S."/>
            <person name="Tsai W.-C."/>
            <person name="Van De Peer Y."/>
            <person name="Liu Z.-J."/>
        </authorList>
    </citation>
    <scope>NUCLEOTIDE SEQUENCE</scope>
    <source>
        <strain evidence="3">CP</strain>
        <tissue evidence="3">Leaves</tissue>
    </source>
</reference>
<evidence type="ECO:0000256" key="1">
    <source>
        <dbReference type="SAM" id="Phobius"/>
    </source>
</evidence>
<keyword evidence="1" id="KW-0812">Transmembrane</keyword>
<dbReference type="InterPro" id="IPR002156">
    <property type="entry name" value="RNaseH_domain"/>
</dbReference>
<evidence type="ECO:0000259" key="2">
    <source>
        <dbReference type="Pfam" id="PF13456"/>
    </source>
</evidence>
<proteinExistence type="predicted"/>
<dbReference type="InterPro" id="IPR012337">
    <property type="entry name" value="RNaseH-like_sf"/>
</dbReference>
<keyword evidence="1" id="KW-1133">Transmembrane helix</keyword>
<accession>A0AAV9DB40</accession>
<dbReference type="PANTHER" id="PTHR47723">
    <property type="entry name" value="OS05G0353850 PROTEIN"/>
    <property type="match status" value="1"/>
</dbReference>
<dbReference type="EMBL" id="JAUJYO010000014">
    <property type="protein sequence ID" value="KAK1298121.1"/>
    <property type="molecule type" value="Genomic_DNA"/>
</dbReference>
<dbReference type="GO" id="GO:0004523">
    <property type="term" value="F:RNA-DNA hybrid ribonuclease activity"/>
    <property type="evidence" value="ECO:0007669"/>
    <property type="project" value="InterPro"/>
</dbReference>
<reference evidence="3" key="1">
    <citation type="journal article" date="2023" name="Nat. Commun.">
        <title>Diploid and tetraploid genomes of Acorus and the evolution of monocots.</title>
        <authorList>
            <person name="Ma L."/>
            <person name="Liu K.W."/>
            <person name="Li Z."/>
            <person name="Hsiao Y.Y."/>
            <person name="Qi Y."/>
            <person name="Fu T."/>
            <person name="Tang G.D."/>
            <person name="Zhang D."/>
            <person name="Sun W.H."/>
            <person name="Liu D.K."/>
            <person name="Li Y."/>
            <person name="Chen G.Z."/>
            <person name="Liu X.D."/>
            <person name="Liao X.Y."/>
            <person name="Jiang Y.T."/>
            <person name="Yu X."/>
            <person name="Hao Y."/>
            <person name="Huang J."/>
            <person name="Zhao X.W."/>
            <person name="Ke S."/>
            <person name="Chen Y.Y."/>
            <person name="Wu W.L."/>
            <person name="Hsu J.L."/>
            <person name="Lin Y.F."/>
            <person name="Huang M.D."/>
            <person name="Li C.Y."/>
            <person name="Huang L."/>
            <person name="Wang Z.W."/>
            <person name="Zhao X."/>
            <person name="Zhong W.Y."/>
            <person name="Peng D.H."/>
            <person name="Ahmad S."/>
            <person name="Lan S."/>
            <person name="Zhang J.S."/>
            <person name="Tsai W.C."/>
            <person name="Van de Peer Y."/>
            <person name="Liu Z.J."/>
        </authorList>
    </citation>
    <scope>NUCLEOTIDE SEQUENCE</scope>
    <source>
        <strain evidence="3">CP</strain>
    </source>
</reference>
<name>A0AAV9DB40_ACOCL</name>
<dbReference type="AlphaFoldDB" id="A0AAV9DB40"/>
<sequence>MGNSESSRSSNPPKDESSTALMVGGAIAGASLVVGAAIAGAGFLAWRAFRAMSDRSHNDETDQENKNVRLIVIILEGANLDQAPQEITWKPPYNGWCKVNSDASLNPGHRAGLGFLIRDEHSNFLAGATFRVELDTISNLELIAAAEGMNRAVELGFQRVWLELDSLTVVECIKKWIEKEWKVSSNTQPVHIQIQMSRIKANVSKLKGWKISHIHREGNEPANFLAHHKQTMGVMEIKANAIPRRLQEAIDSNKRGVPQLRR</sequence>
<dbReference type="PANTHER" id="PTHR47723:SF19">
    <property type="entry name" value="POLYNUCLEOTIDYL TRANSFERASE, RIBONUCLEASE H-LIKE SUPERFAMILY PROTEIN"/>
    <property type="match status" value="1"/>
</dbReference>
<dbReference type="Gene3D" id="3.30.420.10">
    <property type="entry name" value="Ribonuclease H-like superfamily/Ribonuclease H"/>
    <property type="match status" value="1"/>
</dbReference>
<organism evidence="3 4">
    <name type="scientific">Acorus calamus</name>
    <name type="common">Sweet flag</name>
    <dbReference type="NCBI Taxonomy" id="4465"/>
    <lineage>
        <taxon>Eukaryota</taxon>
        <taxon>Viridiplantae</taxon>
        <taxon>Streptophyta</taxon>
        <taxon>Embryophyta</taxon>
        <taxon>Tracheophyta</taxon>
        <taxon>Spermatophyta</taxon>
        <taxon>Magnoliopsida</taxon>
        <taxon>Liliopsida</taxon>
        <taxon>Acoraceae</taxon>
        <taxon>Acorus</taxon>
    </lineage>
</organism>
<protein>
    <recommendedName>
        <fullName evidence="2">RNase H type-1 domain-containing protein</fullName>
    </recommendedName>
</protein>
<keyword evidence="1" id="KW-0472">Membrane</keyword>
<feature type="domain" description="RNase H type-1" evidence="2">
    <location>
        <begin position="109"/>
        <end position="228"/>
    </location>
</feature>
<comment type="caution">
    <text evidence="3">The sequence shown here is derived from an EMBL/GenBank/DDBJ whole genome shotgun (WGS) entry which is preliminary data.</text>
</comment>
<gene>
    <name evidence="3" type="ORF">QJS10_CPB14g01460</name>
</gene>
<dbReference type="GO" id="GO:0003676">
    <property type="term" value="F:nucleic acid binding"/>
    <property type="evidence" value="ECO:0007669"/>
    <property type="project" value="InterPro"/>
</dbReference>
<evidence type="ECO:0000313" key="4">
    <source>
        <dbReference type="Proteomes" id="UP001180020"/>
    </source>
</evidence>
<dbReference type="Proteomes" id="UP001180020">
    <property type="component" value="Unassembled WGS sequence"/>
</dbReference>
<keyword evidence="4" id="KW-1185">Reference proteome</keyword>
<dbReference type="InterPro" id="IPR036397">
    <property type="entry name" value="RNaseH_sf"/>
</dbReference>
<dbReference type="InterPro" id="IPR044730">
    <property type="entry name" value="RNase_H-like_dom_plant"/>
</dbReference>
<dbReference type="InterPro" id="IPR053151">
    <property type="entry name" value="RNase_H-like"/>
</dbReference>
<dbReference type="Pfam" id="PF13456">
    <property type="entry name" value="RVT_3"/>
    <property type="match status" value="1"/>
</dbReference>
<feature type="transmembrane region" description="Helical" evidence="1">
    <location>
        <begin position="20"/>
        <end position="46"/>
    </location>
</feature>
<dbReference type="CDD" id="cd06222">
    <property type="entry name" value="RNase_H_like"/>
    <property type="match status" value="1"/>
</dbReference>
<dbReference type="SUPFAM" id="SSF53098">
    <property type="entry name" value="Ribonuclease H-like"/>
    <property type="match status" value="1"/>
</dbReference>
<evidence type="ECO:0000313" key="3">
    <source>
        <dbReference type="EMBL" id="KAK1298121.1"/>
    </source>
</evidence>